<proteinExistence type="inferred from homology"/>
<keyword evidence="4" id="KW-0808">Transferase</keyword>
<keyword evidence="2" id="KW-0472">Membrane</keyword>
<evidence type="ECO:0000256" key="2">
    <source>
        <dbReference type="SAM" id="Phobius"/>
    </source>
</evidence>
<dbReference type="InterPro" id="IPR000917">
    <property type="entry name" value="Sulfatase_N"/>
</dbReference>
<dbReference type="InterPro" id="IPR050738">
    <property type="entry name" value="Sulfatase"/>
</dbReference>
<gene>
    <name evidence="4" type="ORF">LPB04_07750</name>
</gene>
<evidence type="ECO:0000313" key="5">
    <source>
        <dbReference type="Proteomes" id="UP000593875"/>
    </source>
</evidence>
<dbReference type="Pfam" id="PF00884">
    <property type="entry name" value="Sulfatase"/>
    <property type="match status" value="1"/>
</dbReference>
<dbReference type="Gene3D" id="3.40.720.10">
    <property type="entry name" value="Alkaline Phosphatase, subunit A"/>
    <property type="match status" value="1"/>
</dbReference>
<evidence type="ECO:0000256" key="1">
    <source>
        <dbReference type="ARBA" id="ARBA00008779"/>
    </source>
</evidence>
<protein>
    <submittedName>
        <fullName evidence="4">Sulfatase-like hydrolase/transferase</fullName>
    </submittedName>
</protein>
<dbReference type="GO" id="GO:0004065">
    <property type="term" value="F:arylsulfatase activity"/>
    <property type="evidence" value="ECO:0007669"/>
    <property type="project" value="TreeGrafter"/>
</dbReference>
<feature type="transmembrane region" description="Helical" evidence="2">
    <location>
        <begin position="158"/>
        <end position="179"/>
    </location>
</feature>
<reference evidence="4 5" key="1">
    <citation type="submission" date="2020-10" db="EMBL/GenBank/DDBJ databases">
        <title>Genome sequencing of Massilia sp. LPB0304.</title>
        <authorList>
            <person name="Kim J."/>
        </authorList>
    </citation>
    <scope>NUCLEOTIDE SEQUENCE [LARGE SCALE GENOMIC DNA]</scope>
    <source>
        <strain evidence="4 5">LPB0304</strain>
    </source>
</reference>
<dbReference type="AlphaFoldDB" id="A0A7L9U7Z5"/>
<dbReference type="SUPFAM" id="SSF53649">
    <property type="entry name" value="Alkaline phosphatase-like"/>
    <property type="match status" value="1"/>
</dbReference>
<dbReference type="PANTHER" id="PTHR42693">
    <property type="entry name" value="ARYLSULFATASE FAMILY MEMBER"/>
    <property type="match status" value="1"/>
</dbReference>
<keyword evidence="5" id="KW-1185">Reference proteome</keyword>
<keyword evidence="2" id="KW-0812">Transmembrane</keyword>
<dbReference type="GO" id="GO:0016740">
    <property type="term" value="F:transferase activity"/>
    <property type="evidence" value="ECO:0007669"/>
    <property type="project" value="UniProtKB-KW"/>
</dbReference>
<feature type="transmembrane region" description="Helical" evidence="2">
    <location>
        <begin position="77"/>
        <end position="96"/>
    </location>
</feature>
<feature type="transmembrane region" description="Helical" evidence="2">
    <location>
        <begin position="39"/>
        <end position="65"/>
    </location>
</feature>
<keyword evidence="2" id="KW-1133">Transmembrane helix</keyword>
<evidence type="ECO:0000259" key="3">
    <source>
        <dbReference type="Pfam" id="PF00884"/>
    </source>
</evidence>
<dbReference type="InterPro" id="IPR017850">
    <property type="entry name" value="Alkaline_phosphatase_core_sf"/>
</dbReference>
<sequence length="614" mass="68197">MIYFIAIAFLITIKNNLLEDGGYRIMGRIIGRDATSIDFLWQLSFFATDLWLLLLGIPLALVILYRFVGERGTTRSVYVLALASTALAFLHMNVLASTGKFLTWDQIAPMLAWARERPSSIFEYVSIRSLCKFAAIVTTIVILYHYRHRSLFVRFDAAFPLAIFFAVTVSAIAACAVLIDQTPRGLYHAPVAARMVTEIFGSDSSASLSKDIVAGRIDYTCEGDSLLTTKKASASSKPNIVLFLMETIPYELYSFGKKKGLPNMEALESKALVAQQHFTTYPFTSYARFSILTGLYPPYRLEKTVKLDRSNPYRSAFSSLVGQGYDFTLFDPVTHRYPVDDWAVRQLGGNVVSTDIESDPLAKDKALLGVLIDRIGASAKSSTPFIYAYLPQLTHGPWLASGASKEALYEEGYRRLKTVDDSLGELVAALERHGVRENTVIVLTADHGLRTRQEAGFLKTVVLNEASYHVPLVIYDPRLAHSIVISRPTSHVDISPTLHCAYGNAHARIESQGSDLASAKPAPRSIRFGGEWYNGSGGIWSNGSFYSYNAQLRMLWKSPVFDFDEGGPLQRLEPEAGILQQLAHANQAQEKLLAEQFDILLARAHEHGRRAPEN</sequence>
<evidence type="ECO:0000313" key="4">
    <source>
        <dbReference type="EMBL" id="QOL51154.1"/>
    </source>
</evidence>
<keyword evidence="4" id="KW-0378">Hydrolase</keyword>
<dbReference type="EMBL" id="CP062941">
    <property type="protein sequence ID" value="QOL51154.1"/>
    <property type="molecule type" value="Genomic_DNA"/>
</dbReference>
<feature type="domain" description="Sulfatase N-terminal" evidence="3">
    <location>
        <begin position="238"/>
        <end position="498"/>
    </location>
</feature>
<organism evidence="4 5">
    <name type="scientific">Massilia litorea</name>
    <dbReference type="NCBI Taxonomy" id="2769491"/>
    <lineage>
        <taxon>Bacteria</taxon>
        <taxon>Pseudomonadati</taxon>
        <taxon>Pseudomonadota</taxon>
        <taxon>Betaproteobacteria</taxon>
        <taxon>Burkholderiales</taxon>
        <taxon>Oxalobacteraceae</taxon>
        <taxon>Telluria group</taxon>
        <taxon>Massilia</taxon>
    </lineage>
</organism>
<accession>A0A7L9U7Z5</accession>
<dbReference type="KEGG" id="mlir:LPB04_07750"/>
<comment type="similarity">
    <text evidence="1">Belongs to the sulfatase family.</text>
</comment>
<dbReference type="RefSeq" id="WP_193688132.1">
    <property type="nucleotide sequence ID" value="NZ_CP062941.1"/>
</dbReference>
<feature type="transmembrane region" description="Helical" evidence="2">
    <location>
        <begin position="125"/>
        <end position="146"/>
    </location>
</feature>
<dbReference type="Proteomes" id="UP000593875">
    <property type="component" value="Chromosome"/>
</dbReference>
<name>A0A7L9U7Z5_9BURK</name>
<dbReference type="PANTHER" id="PTHR42693:SF33">
    <property type="entry name" value="ARYLSULFATASE"/>
    <property type="match status" value="1"/>
</dbReference>